<dbReference type="Gene3D" id="1.10.260.40">
    <property type="entry name" value="lambda repressor-like DNA-binding domains"/>
    <property type="match status" value="1"/>
</dbReference>
<gene>
    <name evidence="3" type="ORF">HDG69_002038</name>
</gene>
<dbReference type="InterPro" id="IPR010982">
    <property type="entry name" value="Lambda_DNA-bd_dom_sf"/>
</dbReference>
<dbReference type="RefSeq" id="WP_171783672.1">
    <property type="nucleotide sequence ID" value="NZ_BAAAML010000006.1"/>
</dbReference>
<comment type="caution">
    <text evidence="3">The sequence shown here is derived from an EMBL/GenBank/DDBJ whole genome shotgun (WGS) entry which is preliminary data.</text>
</comment>
<reference evidence="3 4" key="1">
    <citation type="submission" date="2020-05" db="EMBL/GenBank/DDBJ databases">
        <title>Genomic Encyclopedia of Type Strains, Phase III (KMG-III): the genomes of soil and plant-associated and newly described type strains.</title>
        <authorList>
            <person name="Whitman W."/>
        </authorList>
    </citation>
    <scope>NUCLEOTIDE SEQUENCE [LARGE SCALE GENOMIC DNA]</scope>
    <source>
        <strain evidence="3 4">KCTC 19046</strain>
    </source>
</reference>
<dbReference type="InterPro" id="IPR001387">
    <property type="entry name" value="Cro/C1-type_HTH"/>
</dbReference>
<evidence type="ECO:0000313" key="3">
    <source>
        <dbReference type="EMBL" id="NOV97463.1"/>
    </source>
</evidence>
<evidence type="ECO:0000313" key="4">
    <source>
        <dbReference type="Proteomes" id="UP000757540"/>
    </source>
</evidence>
<name>A0ABX2A3S1_9MICO</name>
<organism evidence="3 4">
    <name type="scientific">Isoptericola halotolerans</name>
    <dbReference type="NCBI Taxonomy" id="300560"/>
    <lineage>
        <taxon>Bacteria</taxon>
        <taxon>Bacillati</taxon>
        <taxon>Actinomycetota</taxon>
        <taxon>Actinomycetes</taxon>
        <taxon>Micrococcales</taxon>
        <taxon>Promicromonosporaceae</taxon>
        <taxon>Isoptericola</taxon>
    </lineage>
</organism>
<sequence>MTRSDGTHEPLLRHLVGALLRRARRRQGRTLQEVAEVARMSTAYLSEVERGRKEPSSEVLAAVCRALDLRLVDLVADAHASLVAATEPRVRVLTSTGPTSVQHLRSAPSTTSDVVALAA</sequence>
<feature type="domain" description="HTH cro/C1-type" evidence="2">
    <location>
        <begin position="20"/>
        <end position="74"/>
    </location>
</feature>
<dbReference type="SMART" id="SM00530">
    <property type="entry name" value="HTH_XRE"/>
    <property type="match status" value="1"/>
</dbReference>
<dbReference type="InterPro" id="IPR050807">
    <property type="entry name" value="TransReg_Diox_bact_type"/>
</dbReference>
<dbReference type="EMBL" id="JABEZU010000002">
    <property type="protein sequence ID" value="NOV97463.1"/>
    <property type="molecule type" value="Genomic_DNA"/>
</dbReference>
<proteinExistence type="predicted"/>
<keyword evidence="4" id="KW-1185">Reference proteome</keyword>
<dbReference type="SUPFAM" id="SSF47413">
    <property type="entry name" value="lambda repressor-like DNA-binding domains"/>
    <property type="match status" value="1"/>
</dbReference>
<dbReference type="Pfam" id="PF13560">
    <property type="entry name" value="HTH_31"/>
    <property type="match status" value="1"/>
</dbReference>
<protein>
    <submittedName>
        <fullName evidence="3">Transcriptional regulator with XRE-family HTH domain</fullName>
    </submittedName>
</protein>
<accession>A0ABX2A3S1</accession>
<dbReference type="PANTHER" id="PTHR46797">
    <property type="entry name" value="HTH-TYPE TRANSCRIPTIONAL REGULATOR"/>
    <property type="match status" value="1"/>
</dbReference>
<dbReference type="CDD" id="cd00093">
    <property type="entry name" value="HTH_XRE"/>
    <property type="match status" value="1"/>
</dbReference>
<evidence type="ECO:0000259" key="2">
    <source>
        <dbReference type="PROSITE" id="PS50943"/>
    </source>
</evidence>
<dbReference type="PANTHER" id="PTHR46797:SF1">
    <property type="entry name" value="METHYLPHOSPHONATE SYNTHASE"/>
    <property type="match status" value="1"/>
</dbReference>
<evidence type="ECO:0000256" key="1">
    <source>
        <dbReference type="ARBA" id="ARBA00023125"/>
    </source>
</evidence>
<dbReference type="Proteomes" id="UP000757540">
    <property type="component" value="Unassembled WGS sequence"/>
</dbReference>
<keyword evidence="1" id="KW-0238">DNA-binding</keyword>
<dbReference type="PROSITE" id="PS50943">
    <property type="entry name" value="HTH_CROC1"/>
    <property type="match status" value="1"/>
</dbReference>